<comment type="similarity">
    <text evidence="7">Belongs to the dTDP-4-dehydrorhamnose 3,5-epimerase family.</text>
</comment>
<evidence type="ECO:0000256" key="4">
    <source>
        <dbReference type="ARBA" id="ARBA00019595"/>
    </source>
</evidence>
<sequence length="177" mass="19641">MRFLPTELPGVFVIDVEPKPDDRGLFGRTYCREEFAAHGLCTEWPQCNVSFNTRAGTLRGMHWQAAPHEEAKLVRCTAGAAFDVVADLRVGSPTYRKWIAVEITAANRRAVYIPGGFAHGFQTLADGTELFYQMSAFYVPEAARGVRWDDPALGIAWPPCDARVIAPRDLAFPDLPT</sequence>
<dbReference type="GO" id="GO:0005829">
    <property type="term" value="C:cytosol"/>
    <property type="evidence" value="ECO:0007669"/>
    <property type="project" value="TreeGrafter"/>
</dbReference>
<dbReference type="NCBIfam" id="TIGR01221">
    <property type="entry name" value="rmlC"/>
    <property type="match status" value="1"/>
</dbReference>
<dbReference type="InterPro" id="IPR000888">
    <property type="entry name" value="RmlC-like"/>
</dbReference>
<dbReference type="GO" id="GO:0000271">
    <property type="term" value="P:polysaccharide biosynthetic process"/>
    <property type="evidence" value="ECO:0007669"/>
    <property type="project" value="TreeGrafter"/>
</dbReference>
<dbReference type="CDD" id="cd00438">
    <property type="entry name" value="cupin_RmlC"/>
    <property type="match status" value="1"/>
</dbReference>
<dbReference type="SUPFAM" id="SSF51182">
    <property type="entry name" value="RmlC-like cupins"/>
    <property type="match status" value="1"/>
</dbReference>
<evidence type="ECO:0000256" key="1">
    <source>
        <dbReference type="ARBA" id="ARBA00001298"/>
    </source>
</evidence>
<feature type="active site" description="Proton donor" evidence="5">
    <location>
        <position position="132"/>
    </location>
</feature>
<protein>
    <recommendedName>
        <fullName evidence="4 7">dTDP-4-dehydrorhamnose 3,5-epimerase</fullName>
        <ecNumber evidence="3 7">5.1.3.13</ecNumber>
    </recommendedName>
    <alternativeName>
        <fullName evidence="7">Thymidine diphospho-4-keto-rhamnose 3,5-epimerase</fullName>
    </alternativeName>
</protein>
<evidence type="ECO:0000313" key="8">
    <source>
        <dbReference type="EMBL" id="QJW99144.1"/>
    </source>
</evidence>
<keyword evidence="7 8" id="KW-0413">Isomerase</keyword>
<dbReference type="GO" id="GO:0019305">
    <property type="term" value="P:dTDP-rhamnose biosynthetic process"/>
    <property type="evidence" value="ECO:0007669"/>
    <property type="project" value="UniProtKB-UniRule"/>
</dbReference>
<evidence type="ECO:0000256" key="2">
    <source>
        <dbReference type="ARBA" id="ARBA00001997"/>
    </source>
</evidence>
<dbReference type="PANTHER" id="PTHR21047:SF2">
    <property type="entry name" value="THYMIDINE DIPHOSPHO-4-KETO-RHAMNOSE 3,5-EPIMERASE"/>
    <property type="match status" value="1"/>
</dbReference>
<dbReference type="EC" id="5.1.3.13" evidence="3 7"/>
<evidence type="ECO:0000256" key="7">
    <source>
        <dbReference type="RuleBase" id="RU364069"/>
    </source>
</evidence>
<comment type="catalytic activity">
    <reaction evidence="1 7">
        <text>dTDP-4-dehydro-6-deoxy-alpha-D-glucose = dTDP-4-dehydro-beta-L-rhamnose</text>
        <dbReference type="Rhea" id="RHEA:16969"/>
        <dbReference type="ChEBI" id="CHEBI:57649"/>
        <dbReference type="ChEBI" id="CHEBI:62830"/>
        <dbReference type="EC" id="5.1.3.13"/>
    </reaction>
</comment>
<reference evidence="9" key="1">
    <citation type="submission" date="2020-05" db="EMBL/GenBank/DDBJ databases">
        <title>Frigoriglobus tundricola gen. nov., sp. nov., a psychrotolerant cellulolytic planctomycete of the family Gemmataceae with two divergent copies of 16S rRNA gene.</title>
        <authorList>
            <person name="Kulichevskaya I.S."/>
            <person name="Ivanova A.A."/>
            <person name="Naumoff D.G."/>
            <person name="Beletsky A.V."/>
            <person name="Rijpstra W.I.C."/>
            <person name="Sinninghe Damste J.S."/>
            <person name="Mardanov A.V."/>
            <person name="Ravin N.V."/>
            <person name="Dedysh S.N."/>
        </authorList>
    </citation>
    <scope>NUCLEOTIDE SEQUENCE [LARGE SCALE GENOMIC DNA]</scope>
    <source>
        <strain evidence="9">PL17</strain>
    </source>
</reference>
<dbReference type="Gene3D" id="2.60.120.10">
    <property type="entry name" value="Jelly Rolls"/>
    <property type="match status" value="1"/>
</dbReference>
<dbReference type="AlphaFoldDB" id="A0A6M5Z025"/>
<feature type="active site" description="Proton acceptor" evidence="5">
    <location>
        <position position="62"/>
    </location>
</feature>
<evidence type="ECO:0000256" key="3">
    <source>
        <dbReference type="ARBA" id="ARBA00012098"/>
    </source>
</evidence>
<organism evidence="8 9">
    <name type="scientific">Frigoriglobus tundricola</name>
    <dbReference type="NCBI Taxonomy" id="2774151"/>
    <lineage>
        <taxon>Bacteria</taxon>
        <taxon>Pseudomonadati</taxon>
        <taxon>Planctomycetota</taxon>
        <taxon>Planctomycetia</taxon>
        <taxon>Gemmatales</taxon>
        <taxon>Gemmataceae</taxon>
        <taxon>Frigoriglobus</taxon>
    </lineage>
</organism>
<gene>
    <name evidence="8" type="ORF">FTUN_6744</name>
</gene>
<dbReference type="Pfam" id="PF00908">
    <property type="entry name" value="dTDP_sugar_isom"/>
    <property type="match status" value="1"/>
</dbReference>
<dbReference type="PANTHER" id="PTHR21047">
    <property type="entry name" value="DTDP-6-DEOXY-D-GLUCOSE-3,5 EPIMERASE"/>
    <property type="match status" value="1"/>
</dbReference>
<comment type="function">
    <text evidence="2 7">Catalyzes the epimerization of the C3' and C5'positions of dTDP-6-deoxy-D-xylo-4-hexulose, forming dTDP-6-deoxy-L-lyxo-4-hexulose.</text>
</comment>
<dbReference type="GO" id="GO:0008830">
    <property type="term" value="F:dTDP-4-dehydrorhamnose 3,5-epimerase activity"/>
    <property type="evidence" value="ECO:0007669"/>
    <property type="project" value="UniProtKB-UniRule"/>
</dbReference>
<comment type="pathway">
    <text evidence="7">Carbohydrate biosynthesis; dTDP-L-rhamnose biosynthesis.</text>
</comment>
<evidence type="ECO:0000256" key="5">
    <source>
        <dbReference type="PIRSR" id="PIRSR600888-1"/>
    </source>
</evidence>
<dbReference type="KEGG" id="ftj:FTUN_6744"/>
<comment type="subunit">
    <text evidence="7">Homodimer.</text>
</comment>
<dbReference type="EMBL" id="CP053452">
    <property type="protein sequence ID" value="QJW99144.1"/>
    <property type="molecule type" value="Genomic_DNA"/>
</dbReference>
<dbReference type="Proteomes" id="UP000503447">
    <property type="component" value="Chromosome"/>
</dbReference>
<keyword evidence="9" id="KW-1185">Reference proteome</keyword>
<accession>A0A6M5Z025</accession>
<dbReference type="RefSeq" id="WP_171474164.1">
    <property type="nucleotide sequence ID" value="NZ_CP053452.2"/>
</dbReference>
<dbReference type="UniPathway" id="UPA00124"/>
<evidence type="ECO:0000313" key="9">
    <source>
        <dbReference type="Proteomes" id="UP000503447"/>
    </source>
</evidence>
<evidence type="ECO:0000256" key="6">
    <source>
        <dbReference type="PIRSR" id="PIRSR600888-3"/>
    </source>
</evidence>
<feature type="site" description="Participates in a stacking interaction with the thymidine ring of dTDP-4-oxo-6-deoxyglucose" evidence="6">
    <location>
        <position position="138"/>
    </location>
</feature>
<name>A0A6M5Z025_9BACT</name>
<proteinExistence type="inferred from homology"/>
<dbReference type="InterPro" id="IPR011051">
    <property type="entry name" value="RmlC_Cupin_sf"/>
</dbReference>
<dbReference type="InterPro" id="IPR014710">
    <property type="entry name" value="RmlC-like_jellyroll"/>
</dbReference>